<feature type="transmembrane region" description="Helical" evidence="1">
    <location>
        <begin position="81"/>
        <end position="98"/>
    </location>
</feature>
<evidence type="ECO:0000256" key="1">
    <source>
        <dbReference type="SAM" id="Phobius"/>
    </source>
</evidence>
<sequence length="188" mass="19260">MQLRIPSIALLFAIGGIAGLIGDHGHVVTGTLVYLPASHRVPFVWTSPIWFPALVGGATVLLAELRLHLGAARTAVTARQGLGGVAAVVGTYAVTALAHTAPVFVSTVLICTIATITWSVLGDRLAVVGGVAVAIVGPAAEVGIEALDVFRYTQGSDGLFGVAPWLVPLYFAFGVVAALLGEIAAKRN</sequence>
<feature type="transmembrane region" description="Helical" evidence="1">
    <location>
        <begin position="104"/>
        <end position="121"/>
    </location>
</feature>
<evidence type="ECO:0000313" key="3">
    <source>
        <dbReference type="Proteomes" id="UP000051677"/>
    </source>
</evidence>
<name>A0A0Q2QWI9_MYCGO</name>
<dbReference type="AlphaFoldDB" id="A0A0Q2QWI9"/>
<dbReference type="Proteomes" id="UP000051677">
    <property type="component" value="Unassembled WGS sequence"/>
</dbReference>
<evidence type="ECO:0000313" key="2">
    <source>
        <dbReference type="EMBL" id="KQH76326.1"/>
    </source>
</evidence>
<reference evidence="2 3" key="1">
    <citation type="submission" date="2015-10" db="EMBL/GenBank/DDBJ databases">
        <title>Mycobacterium gordonae draft genome assembly.</title>
        <authorList>
            <person name="Ustinova V."/>
            <person name="Smirnova T."/>
            <person name="Blagodatskikh K."/>
            <person name="Varlamov D."/>
            <person name="Larionova E."/>
            <person name="Chernousova L."/>
        </authorList>
    </citation>
    <scope>NUCLEOTIDE SEQUENCE [LARGE SCALE GENOMIC DNA]</scope>
    <source>
        <strain evidence="2 3">CTRI 14-8773</strain>
    </source>
</reference>
<keyword evidence="1" id="KW-0812">Transmembrane</keyword>
<dbReference type="OrthoDB" id="4761366at2"/>
<organism evidence="2 3">
    <name type="scientific">Mycobacterium gordonae</name>
    <dbReference type="NCBI Taxonomy" id="1778"/>
    <lineage>
        <taxon>Bacteria</taxon>
        <taxon>Bacillati</taxon>
        <taxon>Actinomycetota</taxon>
        <taxon>Actinomycetes</taxon>
        <taxon>Mycobacteriales</taxon>
        <taxon>Mycobacteriaceae</taxon>
        <taxon>Mycobacterium</taxon>
    </lineage>
</organism>
<dbReference type="RefSeq" id="WP_055580749.1">
    <property type="nucleotide sequence ID" value="NZ_LKTM01000353.1"/>
</dbReference>
<dbReference type="EMBL" id="LKTM01000353">
    <property type="protein sequence ID" value="KQH76326.1"/>
    <property type="molecule type" value="Genomic_DNA"/>
</dbReference>
<feature type="transmembrane region" description="Helical" evidence="1">
    <location>
        <begin position="167"/>
        <end position="185"/>
    </location>
</feature>
<feature type="transmembrane region" description="Helical" evidence="1">
    <location>
        <begin position="49"/>
        <end position="69"/>
    </location>
</feature>
<protein>
    <submittedName>
        <fullName evidence="2">Uncharacterized protein</fullName>
    </submittedName>
</protein>
<feature type="transmembrane region" description="Helical" evidence="1">
    <location>
        <begin position="128"/>
        <end position="147"/>
    </location>
</feature>
<comment type="caution">
    <text evidence="2">The sequence shown here is derived from an EMBL/GenBank/DDBJ whole genome shotgun (WGS) entry which is preliminary data.</text>
</comment>
<keyword evidence="1" id="KW-0472">Membrane</keyword>
<proteinExistence type="predicted"/>
<accession>A0A0Q2QWI9</accession>
<keyword evidence="1" id="KW-1133">Transmembrane helix</keyword>
<gene>
    <name evidence="2" type="ORF">AO501_19360</name>
</gene>